<dbReference type="KEGG" id="pmar:B0X71_09995"/>
<evidence type="ECO:0000256" key="8">
    <source>
        <dbReference type="ARBA" id="ARBA00022989"/>
    </source>
</evidence>
<organism evidence="11 12">
    <name type="scientific">Planococcus lenghuensis</name>
    <dbReference type="NCBI Taxonomy" id="2213202"/>
    <lineage>
        <taxon>Bacteria</taxon>
        <taxon>Bacillati</taxon>
        <taxon>Bacillota</taxon>
        <taxon>Bacilli</taxon>
        <taxon>Bacillales</taxon>
        <taxon>Caryophanaceae</taxon>
        <taxon>Planococcus</taxon>
    </lineage>
</organism>
<evidence type="ECO:0000259" key="10">
    <source>
        <dbReference type="SMART" id="SM00387"/>
    </source>
</evidence>
<dbReference type="EC" id="2.7.13.3" evidence="3"/>
<dbReference type="SUPFAM" id="SSF55874">
    <property type="entry name" value="ATPase domain of HSP90 chaperone/DNA topoisomerase II/histidine kinase"/>
    <property type="match status" value="1"/>
</dbReference>
<sequence>MLLFILQRARFDDLQLFCQCLKYTKAGAISIYMDPIRHQTLVIEDTVVGIRLEDLPKVFNKGYSELNGRLNDKSSGLGLFLSKTICHRLDYDLTIESKPNQGTKVRITFARDKLIPFS</sequence>
<dbReference type="Pfam" id="PF02518">
    <property type="entry name" value="HATPase_c"/>
    <property type="match status" value="1"/>
</dbReference>
<feature type="domain" description="Histidine kinase/HSP90-like ATPase" evidence="10">
    <location>
        <begin position="9"/>
        <end position="113"/>
    </location>
</feature>
<name>A0A1Q2KZ21_9BACL</name>
<evidence type="ECO:0000256" key="2">
    <source>
        <dbReference type="ARBA" id="ARBA00004651"/>
    </source>
</evidence>
<keyword evidence="8" id="KW-1133">Transmembrane helix</keyword>
<dbReference type="InterPro" id="IPR003594">
    <property type="entry name" value="HATPase_dom"/>
</dbReference>
<keyword evidence="7" id="KW-0418">Kinase</keyword>
<dbReference type="PANTHER" id="PTHR45453:SF2">
    <property type="entry name" value="HISTIDINE KINASE"/>
    <property type="match status" value="1"/>
</dbReference>
<keyword evidence="5" id="KW-0808">Transferase</keyword>
<evidence type="ECO:0000256" key="6">
    <source>
        <dbReference type="ARBA" id="ARBA00022692"/>
    </source>
</evidence>
<keyword evidence="9" id="KW-0472">Membrane</keyword>
<dbReference type="GO" id="GO:0016036">
    <property type="term" value="P:cellular response to phosphate starvation"/>
    <property type="evidence" value="ECO:0007669"/>
    <property type="project" value="TreeGrafter"/>
</dbReference>
<dbReference type="Proteomes" id="UP000188184">
    <property type="component" value="Chromosome"/>
</dbReference>
<dbReference type="RefSeq" id="WP_077589266.1">
    <property type="nucleotide sequence ID" value="NZ_CP019640.1"/>
</dbReference>
<dbReference type="EMBL" id="CP019640">
    <property type="protein sequence ID" value="AQQ53374.1"/>
    <property type="molecule type" value="Genomic_DNA"/>
</dbReference>
<comment type="catalytic activity">
    <reaction evidence="1">
        <text>ATP + protein L-histidine = ADP + protein N-phospho-L-histidine.</text>
        <dbReference type="EC" id="2.7.13.3"/>
    </reaction>
</comment>
<dbReference type="SMART" id="SM00387">
    <property type="entry name" value="HATPase_c"/>
    <property type="match status" value="1"/>
</dbReference>
<dbReference type="AlphaFoldDB" id="A0A1Q2KZ21"/>
<accession>A0A1Q2KZ21</accession>
<dbReference type="OrthoDB" id="9780487at2"/>
<keyword evidence="4" id="KW-1003">Cell membrane</keyword>
<dbReference type="GO" id="GO:0004721">
    <property type="term" value="F:phosphoprotein phosphatase activity"/>
    <property type="evidence" value="ECO:0007669"/>
    <property type="project" value="TreeGrafter"/>
</dbReference>
<evidence type="ECO:0000256" key="1">
    <source>
        <dbReference type="ARBA" id="ARBA00000085"/>
    </source>
</evidence>
<dbReference type="InterPro" id="IPR036890">
    <property type="entry name" value="HATPase_C_sf"/>
</dbReference>
<dbReference type="Gene3D" id="3.30.565.10">
    <property type="entry name" value="Histidine kinase-like ATPase, C-terminal domain"/>
    <property type="match status" value="1"/>
</dbReference>
<evidence type="ECO:0000313" key="12">
    <source>
        <dbReference type="Proteomes" id="UP000188184"/>
    </source>
</evidence>
<reference evidence="11 12" key="1">
    <citation type="submission" date="2017-02" db="EMBL/GenBank/DDBJ databases">
        <title>The complete genomic sequence of a novel cold adapted crude oil-degrading bacterium Planococcus qaidamina Y42.</title>
        <authorList>
            <person name="Yang R."/>
        </authorList>
    </citation>
    <scope>NUCLEOTIDE SEQUENCE [LARGE SCALE GENOMIC DNA]</scope>
    <source>
        <strain evidence="11 12">Y42</strain>
    </source>
</reference>
<evidence type="ECO:0000256" key="4">
    <source>
        <dbReference type="ARBA" id="ARBA00022475"/>
    </source>
</evidence>
<proteinExistence type="predicted"/>
<evidence type="ECO:0000313" key="11">
    <source>
        <dbReference type="EMBL" id="AQQ53374.1"/>
    </source>
</evidence>
<dbReference type="InterPro" id="IPR050351">
    <property type="entry name" value="BphY/WalK/GraS-like"/>
</dbReference>
<keyword evidence="6" id="KW-0812">Transmembrane</keyword>
<evidence type="ECO:0000256" key="9">
    <source>
        <dbReference type="ARBA" id="ARBA00023136"/>
    </source>
</evidence>
<comment type="subcellular location">
    <subcellularLocation>
        <location evidence="2">Cell membrane</location>
        <topology evidence="2">Multi-pass membrane protein</topology>
    </subcellularLocation>
</comment>
<dbReference type="GO" id="GO:0000155">
    <property type="term" value="F:phosphorelay sensor kinase activity"/>
    <property type="evidence" value="ECO:0007669"/>
    <property type="project" value="TreeGrafter"/>
</dbReference>
<dbReference type="PANTHER" id="PTHR45453">
    <property type="entry name" value="PHOSPHATE REGULON SENSOR PROTEIN PHOR"/>
    <property type="match status" value="1"/>
</dbReference>
<protein>
    <recommendedName>
        <fullName evidence="3">histidine kinase</fullName>
        <ecNumber evidence="3">2.7.13.3</ecNumber>
    </recommendedName>
</protein>
<gene>
    <name evidence="11" type="ORF">B0X71_09995</name>
</gene>
<keyword evidence="12" id="KW-1185">Reference proteome</keyword>
<dbReference type="GO" id="GO:0005886">
    <property type="term" value="C:plasma membrane"/>
    <property type="evidence" value="ECO:0007669"/>
    <property type="project" value="UniProtKB-SubCell"/>
</dbReference>
<evidence type="ECO:0000256" key="7">
    <source>
        <dbReference type="ARBA" id="ARBA00022777"/>
    </source>
</evidence>
<evidence type="ECO:0000256" key="5">
    <source>
        <dbReference type="ARBA" id="ARBA00022679"/>
    </source>
</evidence>
<evidence type="ECO:0000256" key="3">
    <source>
        <dbReference type="ARBA" id="ARBA00012438"/>
    </source>
</evidence>